<feature type="transmembrane region" description="Helical" evidence="1">
    <location>
        <begin position="472"/>
        <end position="494"/>
    </location>
</feature>
<sequence length="539" mass="60722">MVIKHFHNVADVRRILLKVSVLACLLQVIFYLDNVDCCIVNILSIGVSYAGLSYLFRPKMLYYPISFMMLFGYLLSYFILPPIITLLEGKQVINNLKNPLDIYLHTTALFVTLVLTHIIYRNFKPTRNVAKFYRTVYSKLTIFQPLNVSQVFLMGFASLFFISITAPFRHVSGNDDTLIKLLEGFSIISYLPYILFVPKLFPVTGTMSEGQRRLLYLYPISSVIVGIAQNHRSDIFFGFTNIGLLLILANLYGMTKSIDKSKLLLYALVGGVLLFGVLPRVALSLVAVREDRTEMSTSELIAKTFDAMGDDEKIKSTLAFYEASDTWDENYVDNVFFSRLCNLKYADNSIDIANNLIGKDKQSVIDIEIDRALSWFPTPVIDLLGMKVNKKQALSGSSGDFLLQLFTGDDWVVGGFRVGNLLGSSYAIFDWWYLLVIGGLALLLFTIVDQLVQINVTRNDRVTQKGQVNVTFSYFAGLKTANLCFFCTSAGPGIESISEFFGFFFRGWIEVPFLMFILMVLLVRRSPAYLKKSPAGLAA</sequence>
<name>A0A939JXP7_9BACT</name>
<feature type="transmembrane region" description="Helical" evidence="1">
    <location>
        <begin position="264"/>
        <end position="288"/>
    </location>
</feature>
<evidence type="ECO:0000313" key="3">
    <source>
        <dbReference type="Proteomes" id="UP000664795"/>
    </source>
</evidence>
<dbReference type="Proteomes" id="UP000664795">
    <property type="component" value="Unassembled WGS sequence"/>
</dbReference>
<evidence type="ECO:0000256" key="1">
    <source>
        <dbReference type="SAM" id="Phobius"/>
    </source>
</evidence>
<feature type="transmembrane region" description="Helical" evidence="1">
    <location>
        <begin position="500"/>
        <end position="523"/>
    </location>
</feature>
<feature type="transmembrane region" description="Helical" evidence="1">
    <location>
        <begin position="431"/>
        <end position="452"/>
    </location>
</feature>
<feature type="transmembrane region" description="Helical" evidence="1">
    <location>
        <begin position="141"/>
        <end position="164"/>
    </location>
</feature>
<keyword evidence="1" id="KW-1133">Transmembrane helix</keyword>
<dbReference type="RefSeq" id="WP_207337146.1">
    <property type="nucleotide sequence ID" value="NZ_JAFMYU010000017.1"/>
</dbReference>
<keyword evidence="3" id="KW-1185">Reference proteome</keyword>
<keyword evidence="1" id="KW-0812">Transmembrane</keyword>
<feature type="transmembrane region" description="Helical" evidence="1">
    <location>
        <begin position="61"/>
        <end position="80"/>
    </location>
</feature>
<dbReference type="AlphaFoldDB" id="A0A939JXP7"/>
<feature type="transmembrane region" description="Helical" evidence="1">
    <location>
        <begin position="100"/>
        <end position="120"/>
    </location>
</feature>
<feature type="transmembrane region" description="Helical" evidence="1">
    <location>
        <begin position="184"/>
        <end position="201"/>
    </location>
</feature>
<feature type="transmembrane region" description="Helical" evidence="1">
    <location>
        <begin position="213"/>
        <end position="229"/>
    </location>
</feature>
<proteinExistence type="predicted"/>
<evidence type="ECO:0008006" key="4">
    <source>
        <dbReference type="Google" id="ProtNLM"/>
    </source>
</evidence>
<dbReference type="EMBL" id="JAFMYU010000017">
    <property type="protein sequence ID" value="MBO0933187.1"/>
    <property type="molecule type" value="Genomic_DNA"/>
</dbReference>
<reference evidence="2 3" key="1">
    <citation type="submission" date="2021-03" db="EMBL/GenBank/DDBJ databases">
        <title>Fibrella sp. HMF5036 genome sequencing and assembly.</title>
        <authorList>
            <person name="Kang H."/>
            <person name="Kim H."/>
            <person name="Bae S."/>
            <person name="Joh K."/>
        </authorList>
    </citation>
    <scope>NUCLEOTIDE SEQUENCE [LARGE SCALE GENOMIC DNA]</scope>
    <source>
        <strain evidence="2 3">HMF5036</strain>
    </source>
</reference>
<feature type="transmembrane region" description="Helical" evidence="1">
    <location>
        <begin position="38"/>
        <end position="56"/>
    </location>
</feature>
<protein>
    <recommendedName>
        <fullName evidence="4">O-antigen polysaccharide polymerase Wzy</fullName>
    </recommendedName>
</protein>
<keyword evidence="1" id="KW-0472">Membrane</keyword>
<feature type="transmembrane region" description="Helical" evidence="1">
    <location>
        <begin position="15"/>
        <end position="32"/>
    </location>
</feature>
<accession>A0A939JXP7</accession>
<organism evidence="2 3">
    <name type="scientific">Fibrella aquatilis</name>
    <dbReference type="NCBI Taxonomy" id="2817059"/>
    <lineage>
        <taxon>Bacteria</taxon>
        <taxon>Pseudomonadati</taxon>
        <taxon>Bacteroidota</taxon>
        <taxon>Cytophagia</taxon>
        <taxon>Cytophagales</taxon>
        <taxon>Spirosomataceae</taxon>
        <taxon>Fibrella</taxon>
    </lineage>
</organism>
<evidence type="ECO:0000313" key="2">
    <source>
        <dbReference type="EMBL" id="MBO0933187.1"/>
    </source>
</evidence>
<gene>
    <name evidence="2" type="ORF">J2I48_19410</name>
</gene>
<feature type="transmembrane region" description="Helical" evidence="1">
    <location>
        <begin position="235"/>
        <end position="252"/>
    </location>
</feature>
<comment type="caution">
    <text evidence="2">The sequence shown here is derived from an EMBL/GenBank/DDBJ whole genome shotgun (WGS) entry which is preliminary data.</text>
</comment>